<dbReference type="PANTHER" id="PTHR14969">
    <property type="entry name" value="SPHINGOSINE-1-PHOSPHATE PHOSPHOHYDROLASE"/>
    <property type="match status" value="1"/>
</dbReference>
<protein>
    <submittedName>
        <fullName evidence="3">Phosphatase PAP2 family protein</fullName>
    </submittedName>
</protein>
<dbReference type="InterPro" id="IPR036938">
    <property type="entry name" value="PAP2/HPO_sf"/>
</dbReference>
<keyword evidence="1" id="KW-1133">Transmembrane helix</keyword>
<dbReference type="Proteomes" id="UP000601055">
    <property type="component" value="Unassembled WGS sequence"/>
</dbReference>
<feature type="transmembrane region" description="Helical" evidence="1">
    <location>
        <begin position="87"/>
        <end position="106"/>
    </location>
</feature>
<evidence type="ECO:0000313" key="3">
    <source>
        <dbReference type="EMBL" id="MBB2145305.1"/>
    </source>
</evidence>
<name>A0A923ITY9_9SPHI</name>
<dbReference type="InterPro" id="IPR000326">
    <property type="entry name" value="PAP2/HPO"/>
</dbReference>
<keyword evidence="1" id="KW-0472">Membrane</keyword>
<feature type="transmembrane region" description="Helical" evidence="1">
    <location>
        <begin position="63"/>
        <end position="80"/>
    </location>
</feature>
<evidence type="ECO:0000313" key="4">
    <source>
        <dbReference type="Proteomes" id="UP000601055"/>
    </source>
</evidence>
<dbReference type="RefSeq" id="WP_182921956.1">
    <property type="nucleotide sequence ID" value="NZ_WNXD01000001.1"/>
</dbReference>
<accession>A0A923ITY9</accession>
<keyword evidence="4" id="KW-1185">Reference proteome</keyword>
<feature type="transmembrane region" description="Helical" evidence="1">
    <location>
        <begin position="126"/>
        <end position="147"/>
    </location>
</feature>
<dbReference type="Pfam" id="PF01569">
    <property type="entry name" value="PAP2"/>
    <property type="match status" value="1"/>
</dbReference>
<evidence type="ECO:0000256" key="1">
    <source>
        <dbReference type="SAM" id="Phobius"/>
    </source>
</evidence>
<keyword evidence="1" id="KW-0812">Transmembrane</keyword>
<feature type="transmembrane region" description="Helical" evidence="1">
    <location>
        <begin position="159"/>
        <end position="180"/>
    </location>
</feature>
<dbReference type="AlphaFoldDB" id="A0A923ITY9"/>
<gene>
    <name evidence="3" type="ORF">GM921_07415</name>
</gene>
<dbReference type="SMART" id="SM00014">
    <property type="entry name" value="acidPPc"/>
    <property type="match status" value="1"/>
</dbReference>
<proteinExistence type="predicted"/>
<dbReference type="PANTHER" id="PTHR14969:SF13">
    <property type="entry name" value="AT30094P"/>
    <property type="match status" value="1"/>
</dbReference>
<feature type="domain" description="Phosphatidic acid phosphatase type 2/haloperoxidase" evidence="2">
    <location>
        <begin position="86"/>
        <end position="201"/>
    </location>
</feature>
<dbReference type="EMBL" id="WNXD01000001">
    <property type="protein sequence ID" value="MBB2145305.1"/>
    <property type="molecule type" value="Genomic_DNA"/>
</dbReference>
<comment type="caution">
    <text evidence="3">The sequence shown here is derived from an EMBL/GenBank/DDBJ whole genome shotgun (WGS) entry which is preliminary data.</text>
</comment>
<dbReference type="CDD" id="cd03392">
    <property type="entry name" value="PAP2_like_2"/>
    <property type="match status" value="1"/>
</dbReference>
<sequence>MQQKRIVLLITLLALITSFILLSIFVVYYPVPTLDLKISLFVQKYHSDVLDKIMLGISFFGELPYSLLMVVIVALLFYYFKYKREAYFILSILLSGLLILGIKNIIDRPRPTAFYVRLVEINRFQSYPSGHVLSYVLFFGFMIFLMRKLKHLPLITRRIVTYFSAFFIATIAFSRIYLGAHWFSDTLGGFLLGLICLFPLCFFYLKKKRG</sequence>
<dbReference type="SUPFAM" id="SSF48317">
    <property type="entry name" value="Acid phosphatase/Vanadium-dependent haloperoxidase"/>
    <property type="match status" value="1"/>
</dbReference>
<organism evidence="3 4">
    <name type="scientific">Pedobacter planticolens</name>
    <dbReference type="NCBI Taxonomy" id="2679964"/>
    <lineage>
        <taxon>Bacteria</taxon>
        <taxon>Pseudomonadati</taxon>
        <taxon>Bacteroidota</taxon>
        <taxon>Sphingobacteriia</taxon>
        <taxon>Sphingobacteriales</taxon>
        <taxon>Sphingobacteriaceae</taxon>
        <taxon>Pedobacter</taxon>
    </lineage>
</organism>
<evidence type="ECO:0000259" key="2">
    <source>
        <dbReference type="SMART" id="SM00014"/>
    </source>
</evidence>
<feature type="transmembrane region" description="Helical" evidence="1">
    <location>
        <begin position="7"/>
        <end position="31"/>
    </location>
</feature>
<reference evidence="3" key="1">
    <citation type="submission" date="2019-11" db="EMBL/GenBank/DDBJ databases">
        <title>Description of Pedobacter sp. LMG 31464T.</title>
        <authorList>
            <person name="Carlier A."/>
            <person name="Qi S."/>
            <person name="Vandamme P."/>
        </authorList>
    </citation>
    <scope>NUCLEOTIDE SEQUENCE</scope>
    <source>
        <strain evidence="3">LMG 31464</strain>
    </source>
</reference>
<feature type="transmembrane region" description="Helical" evidence="1">
    <location>
        <begin position="186"/>
        <end position="205"/>
    </location>
</feature>
<dbReference type="Gene3D" id="1.20.144.10">
    <property type="entry name" value="Phosphatidic acid phosphatase type 2/haloperoxidase"/>
    <property type="match status" value="2"/>
</dbReference>